<organism evidence="11 12">
    <name type="scientific">Streptomyces spongiicola</name>
    <dbReference type="NCBI Taxonomy" id="1690221"/>
    <lineage>
        <taxon>Bacteria</taxon>
        <taxon>Bacillati</taxon>
        <taxon>Actinomycetota</taxon>
        <taxon>Actinomycetes</taxon>
        <taxon>Kitasatosporales</taxon>
        <taxon>Streptomycetaceae</taxon>
        <taxon>Streptomyces</taxon>
    </lineage>
</organism>
<keyword evidence="6 9" id="KW-0378">Hydrolase</keyword>
<name>A0A388T7X0_9ACTN</name>
<dbReference type="PANTHER" id="PTHR34405">
    <property type="entry name" value="CRISPR-ASSOCIATED ENDORIBONUCLEASE CAS2"/>
    <property type="match status" value="1"/>
</dbReference>
<keyword evidence="7 9" id="KW-0460">Magnesium</keyword>
<accession>A0A388T7X0</accession>
<evidence type="ECO:0000256" key="4">
    <source>
        <dbReference type="ARBA" id="ARBA00022723"/>
    </source>
</evidence>
<keyword evidence="4 9" id="KW-0479">Metal-binding</keyword>
<sequence>MPYTYLICYDIPDDDRRSDISDLLAAHGARVQYSVFEVTLPTKKDVQRLRGTLRRYMDRDEDQIRLYPLPAPVLNELVILGNRRLEERADYWIL</sequence>
<dbReference type="RefSeq" id="WP_116429204.1">
    <property type="nucleotide sequence ID" value="NZ_BGZL01000042.1"/>
</dbReference>
<comment type="cofactor">
    <cofactor evidence="1 9">
        <name>Mg(2+)</name>
        <dbReference type="ChEBI" id="CHEBI:18420"/>
    </cofactor>
</comment>
<reference evidence="11 12" key="1">
    <citation type="submission" date="2018-07" db="EMBL/GenBank/DDBJ databases">
        <title>Whole Genome Shotgun Sequence of Streptomyces spongiicola strain 531S.</title>
        <authorList>
            <person name="Dohra H."/>
            <person name="Kodani S."/>
        </authorList>
    </citation>
    <scope>NUCLEOTIDE SEQUENCE [LARGE SCALE GENOMIC DNA]</scope>
    <source>
        <strain evidence="11 12">531S</strain>
    </source>
</reference>
<comment type="similarity">
    <text evidence="2 9 10">Belongs to the CRISPR-associated endoribonuclease Cas2 protein family.</text>
</comment>
<evidence type="ECO:0000256" key="10">
    <source>
        <dbReference type="PIRNR" id="PIRNR032582"/>
    </source>
</evidence>
<dbReference type="Gene3D" id="3.30.70.240">
    <property type="match status" value="1"/>
</dbReference>
<dbReference type="AlphaFoldDB" id="A0A388T7X0"/>
<dbReference type="PIRSF" id="PIRSF032582">
    <property type="entry name" value="Cas2"/>
    <property type="match status" value="1"/>
</dbReference>
<evidence type="ECO:0000256" key="7">
    <source>
        <dbReference type="ARBA" id="ARBA00022842"/>
    </source>
</evidence>
<dbReference type="Proteomes" id="UP000265354">
    <property type="component" value="Unassembled WGS sequence"/>
</dbReference>
<gene>
    <name evidence="9 11" type="primary">cas2</name>
    <name evidence="11" type="ORF">SSP531S_59100</name>
</gene>
<dbReference type="HAMAP" id="MF_01471">
    <property type="entry name" value="Cas2"/>
    <property type="match status" value="1"/>
</dbReference>
<comment type="function">
    <text evidence="9">CRISPR (clustered regularly interspaced short palindromic repeat), is an adaptive immune system that provides protection against mobile genetic elements (viruses, transposable elements and conjugative plasmids). CRISPR clusters contain sequences complementary to antecedent mobile elements and target invading nucleic acids. CRISPR clusters are transcribed and processed into CRISPR RNA (crRNA). Functions as a ssRNA-specific endoribonuclease. Involved in the integration of spacer DNA into the CRISPR cassette.</text>
</comment>
<evidence type="ECO:0000313" key="12">
    <source>
        <dbReference type="Proteomes" id="UP000265354"/>
    </source>
</evidence>
<dbReference type="InterPro" id="IPR019199">
    <property type="entry name" value="Virulence_VapD/CRISPR_Cas2"/>
</dbReference>
<protein>
    <recommendedName>
        <fullName evidence="9">CRISPR-associated endoribonuclease Cas2</fullName>
        <ecNumber evidence="9">3.1.-.-</ecNumber>
    </recommendedName>
</protein>
<dbReference type="PANTHER" id="PTHR34405:SF3">
    <property type="entry name" value="CRISPR-ASSOCIATED ENDORIBONUCLEASE CAS2 3"/>
    <property type="match status" value="1"/>
</dbReference>
<dbReference type="GO" id="GO:0043571">
    <property type="term" value="P:maintenance of CRISPR repeat elements"/>
    <property type="evidence" value="ECO:0007669"/>
    <property type="project" value="UniProtKB-UniRule"/>
</dbReference>
<evidence type="ECO:0000256" key="2">
    <source>
        <dbReference type="ARBA" id="ARBA00009959"/>
    </source>
</evidence>
<evidence type="ECO:0000256" key="8">
    <source>
        <dbReference type="ARBA" id="ARBA00023118"/>
    </source>
</evidence>
<comment type="caution">
    <text evidence="11">The sequence shown here is derived from an EMBL/GenBank/DDBJ whole genome shotgun (WGS) entry which is preliminary data.</text>
</comment>
<dbReference type="GO" id="GO:0046872">
    <property type="term" value="F:metal ion binding"/>
    <property type="evidence" value="ECO:0007669"/>
    <property type="project" value="UniProtKB-UniRule"/>
</dbReference>
<dbReference type="Pfam" id="PF09827">
    <property type="entry name" value="CRISPR_Cas2"/>
    <property type="match status" value="1"/>
</dbReference>
<dbReference type="EMBL" id="BGZL01000042">
    <property type="protein sequence ID" value="GBQ04414.1"/>
    <property type="molecule type" value="Genomic_DNA"/>
</dbReference>
<dbReference type="SUPFAM" id="SSF143430">
    <property type="entry name" value="TTP0101/SSO1404-like"/>
    <property type="match status" value="1"/>
</dbReference>
<evidence type="ECO:0000256" key="5">
    <source>
        <dbReference type="ARBA" id="ARBA00022759"/>
    </source>
</evidence>
<evidence type="ECO:0000256" key="1">
    <source>
        <dbReference type="ARBA" id="ARBA00001946"/>
    </source>
</evidence>
<dbReference type="GO" id="GO:0051607">
    <property type="term" value="P:defense response to virus"/>
    <property type="evidence" value="ECO:0007669"/>
    <property type="project" value="UniProtKB-UniRule"/>
</dbReference>
<keyword evidence="3 9" id="KW-0540">Nuclease</keyword>
<dbReference type="EC" id="3.1.-.-" evidence="9"/>
<evidence type="ECO:0000313" key="11">
    <source>
        <dbReference type="EMBL" id="GBQ04414.1"/>
    </source>
</evidence>
<feature type="binding site" evidence="9">
    <location>
        <position position="10"/>
    </location>
    <ligand>
        <name>Mg(2+)</name>
        <dbReference type="ChEBI" id="CHEBI:18420"/>
        <note>catalytic</note>
    </ligand>
</feature>
<dbReference type="GO" id="GO:0004521">
    <property type="term" value="F:RNA endonuclease activity"/>
    <property type="evidence" value="ECO:0007669"/>
    <property type="project" value="UniProtKB-UniRule"/>
</dbReference>
<evidence type="ECO:0000256" key="9">
    <source>
        <dbReference type="HAMAP-Rule" id="MF_01471"/>
    </source>
</evidence>
<evidence type="ECO:0000256" key="6">
    <source>
        <dbReference type="ARBA" id="ARBA00022801"/>
    </source>
</evidence>
<dbReference type="GO" id="GO:0016787">
    <property type="term" value="F:hydrolase activity"/>
    <property type="evidence" value="ECO:0007669"/>
    <property type="project" value="UniProtKB-KW"/>
</dbReference>
<dbReference type="CDD" id="cd09725">
    <property type="entry name" value="Cas2_I_II_III"/>
    <property type="match status" value="1"/>
</dbReference>
<proteinExistence type="inferred from homology"/>
<keyword evidence="5 9" id="KW-0255">Endonuclease</keyword>
<dbReference type="NCBIfam" id="TIGR01573">
    <property type="entry name" value="cas2"/>
    <property type="match status" value="1"/>
</dbReference>
<dbReference type="InterPro" id="IPR021127">
    <property type="entry name" value="CRISPR_associated_Cas2"/>
</dbReference>
<evidence type="ECO:0000256" key="3">
    <source>
        <dbReference type="ARBA" id="ARBA00022722"/>
    </source>
</evidence>
<comment type="subunit">
    <text evidence="9">Homodimer, forms a heterotetramer with a Cas1 homodimer.</text>
</comment>
<keyword evidence="8 9" id="KW-0051">Antiviral defense</keyword>